<reference evidence="2" key="2">
    <citation type="submission" date="2021-12" db="EMBL/GenBank/DDBJ databases">
        <title>Resequencing data analysis of finger millet.</title>
        <authorList>
            <person name="Hatakeyama M."/>
            <person name="Aluri S."/>
            <person name="Balachadran M.T."/>
            <person name="Sivarajan S.R."/>
            <person name="Poveda L."/>
            <person name="Shimizu-Inatsugi R."/>
            <person name="Schlapbach R."/>
            <person name="Sreeman S.M."/>
            <person name="Shimizu K.K."/>
        </authorList>
    </citation>
    <scope>NUCLEOTIDE SEQUENCE</scope>
</reference>
<feature type="region of interest" description="Disordered" evidence="1">
    <location>
        <begin position="189"/>
        <end position="232"/>
    </location>
</feature>
<dbReference type="AlphaFoldDB" id="A0AAV5BW05"/>
<accession>A0AAV5BW05</accession>
<feature type="region of interest" description="Disordered" evidence="1">
    <location>
        <begin position="132"/>
        <end position="163"/>
    </location>
</feature>
<organism evidence="2 3">
    <name type="scientific">Eleusine coracana subsp. coracana</name>
    <dbReference type="NCBI Taxonomy" id="191504"/>
    <lineage>
        <taxon>Eukaryota</taxon>
        <taxon>Viridiplantae</taxon>
        <taxon>Streptophyta</taxon>
        <taxon>Embryophyta</taxon>
        <taxon>Tracheophyta</taxon>
        <taxon>Spermatophyta</taxon>
        <taxon>Magnoliopsida</taxon>
        <taxon>Liliopsida</taxon>
        <taxon>Poales</taxon>
        <taxon>Poaceae</taxon>
        <taxon>PACMAD clade</taxon>
        <taxon>Chloridoideae</taxon>
        <taxon>Cynodonteae</taxon>
        <taxon>Eleusininae</taxon>
        <taxon>Eleusine</taxon>
    </lineage>
</organism>
<keyword evidence="3" id="KW-1185">Reference proteome</keyword>
<evidence type="ECO:0000313" key="2">
    <source>
        <dbReference type="EMBL" id="GJM89738.1"/>
    </source>
</evidence>
<dbReference type="EMBL" id="BQKI01000002">
    <property type="protein sequence ID" value="GJM89738.1"/>
    <property type="molecule type" value="Genomic_DNA"/>
</dbReference>
<evidence type="ECO:0000256" key="1">
    <source>
        <dbReference type="SAM" id="MobiDB-lite"/>
    </source>
</evidence>
<gene>
    <name evidence="2" type="primary">ga05955</name>
    <name evidence="2" type="ORF">PR202_ga05955</name>
</gene>
<feature type="region of interest" description="Disordered" evidence="1">
    <location>
        <begin position="1"/>
        <end position="27"/>
    </location>
</feature>
<comment type="caution">
    <text evidence="2">The sequence shown here is derived from an EMBL/GenBank/DDBJ whole genome shotgun (WGS) entry which is preliminary data.</text>
</comment>
<dbReference type="Proteomes" id="UP001054889">
    <property type="component" value="Unassembled WGS sequence"/>
</dbReference>
<feature type="compositionally biased region" description="Basic and acidic residues" evidence="1">
    <location>
        <begin position="8"/>
        <end position="25"/>
    </location>
</feature>
<proteinExistence type="predicted"/>
<evidence type="ECO:0000313" key="3">
    <source>
        <dbReference type="Proteomes" id="UP001054889"/>
    </source>
</evidence>
<reference evidence="2" key="1">
    <citation type="journal article" date="2018" name="DNA Res.">
        <title>Multiple hybrid de novo genome assembly of finger millet, an orphan allotetraploid crop.</title>
        <authorList>
            <person name="Hatakeyama M."/>
            <person name="Aluri S."/>
            <person name="Balachadran M.T."/>
            <person name="Sivarajan S.R."/>
            <person name="Patrignani A."/>
            <person name="Gruter S."/>
            <person name="Poveda L."/>
            <person name="Shimizu-Inatsugi R."/>
            <person name="Baeten J."/>
            <person name="Francoijs K.J."/>
            <person name="Nataraja K.N."/>
            <person name="Reddy Y.A.N."/>
            <person name="Phadnis S."/>
            <person name="Ravikumar R.L."/>
            <person name="Schlapbach R."/>
            <person name="Sreeman S.M."/>
            <person name="Shimizu K.K."/>
        </authorList>
    </citation>
    <scope>NUCLEOTIDE SEQUENCE</scope>
</reference>
<sequence>MAPPPVSHHHDVESGQHHDDDEQQRRPLLANKRSIDDFNNDGGMSPIQRAISQTYQSTAHLATLLPTGTVLAFQLPFPDRDGAGPLHPGQPGHGRRAALPLRALLLRAQLHRQLPGRQGRRAVRVRHVPGDLGHRRRRGAGPAAWPPPALQGPVHRPGARRGLRDDLRRRRALRPERRVVLLHGAVRGRQAGAHRAAHRHRRRREHALRHASPPRDTASASRSPHANLLISY</sequence>
<name>A0AAV5BW05_ELECO</name>
<feature type="compositionally biased region" description="Basic residues" evidence="1">
    <location>
        <begin position="195"/>
        <end position="209"/>
    </location>
</feature>
<protein>
    <submittedName>
        <fullName evidence="2">Uncharacterized protein</fullName>
    </submittedName>
</protein>